<dbReference type="AlphaFoldDB" id="A0A146M3M9"/>
<gene>
    <name evidence="1" type="ORF">g.6643</name>
</gene>
<organism evidence="1">
    <name type="scientific">Lygus hesperus</name>
    <name type="common">Western plant bug</name>
    <dbReference type="NCBI Taxonomy" id="30085"/>
    <lineage>
        <taxon>Eukaryota</taxon>
        <taxon>Metazoa</taxon>
        <taxon>Ecdysozoa</taxon>
        <taxon>Arthropoda</taxon>
        <taxon>Hexapoda</taxon>
        <taxon>Insecta</taxon>
        <taxon>Pterygota</taxon>
        <taxon>Neoptera</taxon>
        <taxon>Paraneoptera</taxon>
        <taxon>Hemiptera</taxon>
        <taxon>Heteroptera</taxon>
        <taxon>Panheteroptera</taxon>
        <taxon>Cimicomorpha</taxon>
        <taxon>Miridae</taxon>
        <taxon>Mirini</taxon>
        <taxon>Lygus</taxon>
    </lineage>
</organism>
<evidence type="ECO:0000313" key="1">
    <source>
        <dbReference type="EMBL" id="JAQ13875.1"/>
    </source>
</evidence>
<reference evidence="1" key="1">
    <citation type="journal article" date="2016" name="Gigascience">
        <title>De novo construction of an expanded transcriptome assembly for the western tarnished plant bug, Lygus hesperus.</title>
        <authorList>
            <person name="Tassone E.E."/>
            <person name="Geib S.M."/>
            <person name="Hall B."/>
            <person name="Fabrick J.A."/>
            <person name="Brent C.S."/>
            <person name="Hull J.J."/>
        </authorList>
    </citation>
    <scope>NUCLEOTIDE SEQUENCE</scope>
</reference>
<name>A0A146M3M9_LYGHE</name>
<dbReference type="EMBL" id="GDHC01004754">
    <property type="protein sequence ID" value="JAQ13875.1"/>
    <property type="molecule type" value="Transcribed_RNA"/>
</dbReference>
<sequence>MTRIGQLKPSALHLQRLRFALALDQPASLISFSKLFAVDSMTSCPSHLYEELLTLTLDVLLQQQCYLMSAVLHACAVRHERYAAEGAEECDGHVPVSFLKKGLVHTLSTLRMKKDMARAFT</sequence>
<protein>
    <submittedName>
        <fullName evidence="1">Uncharacterized protein</fullName>
    </submittedName>
</protein>
<proteinExistence type="predicted"/>
<accession>A0A146M3M9</accession>